<name>A0ABN0CR20_9BACE</name>
<reference evidence="1 2" key="1">
    <citation type="submission" date="2011-02" db="EMBL/GenBank/DDBJ databases">
        <authorList>
            <person name="Weinstock G."/>
            <person name="Sodergren E."/>
            <person name="Clifton S."/>
            <person name="Fulton L."/>
            <person name="Fulton B."/>
            <person name="Courtney L."/>
            <person name="Fronick C."/>
            <person name="Harrison M."/>
            <person name="Strong C."/>
            <person name="Farmer C."/>
            <person name="Delahaunty K."/>
            <person name="Markovic C."/>
            <person name="Hall O."/>
            <person name="Minx P."/>
            <person name="Tomlinson C."/>
            <person name="Mitreva M."/>
            <person name="Hou S."/>
            <person name="Chen J."/>
            <person name="Wollam A."/>
            <person name="Pepin K.H."/>
            <person name="Johnson M."/>
            <person name="Bhonagiri V."/>
            <person name="Zhang X."/>
            <person name="Suruliraj S."/>
            <person name="Warren W."/>
            <person name="Chinwalla A."/>
            <person name="Mardis E.R."/>
            <person name="Wilson R.K."/>
        </authorList>
    </citation>
    <scope>NUCLEOTIDE SEQUENCE [LARGE SCALE GENOMIC DNA]</scope>
    <source>
        <strain evidence="1 2">YIT 12056</strain>
    </source>
</reference>
<comment type="caution">
    <text evidence="1">The sequence shown here is derived from an EMBL/GenBank/DDBJ whole genome shotgun (WGS) entry which is preliminary data.</text>
</comment>
<accession>A0ABN0CR20</accession>
<dbReference type="Proteomes" id="UP000010321">
    <property type="component" value="Unassembled WGS sequence"/>
</dbReference>
<keyword evidence="2" id="KW-1185">Reference proteome</keyword>
<evidence type="ECO:0000313" key="2">
    <source>
        <dbReference type="Proteomes" id="UP000010321"/>
    </source>
</evidence>
<evidence type="ECO:0000313" key="1">
    <source>
        <dbReference type="EMBL" id="EGF53902.1"/>
    </source>
</evidence>
<dbReference type="EMBL" id="AFBM01000007">
    <property type="protein sequence ID" value="EGF53902.1"/>
    <property type="molecule type" value="Genomic_DNA"/>
</dbReference>
<gene>
    <name evidence="1" type="ORF">HMPREF9445_00638</name>
</gene>
<proteinExistence type="predicted"/>
<protein>
    <submittedName>
        <fullName evidence="1">Uncharacterized protein</fullName>
    </submittedName>
</protein>
<sequence length="40" mass="4519">MQFRFHIFVVLGSLKRRYGSGEMFLQISLFPAGCGMAIIP</sequence>
<organism evidence="1 2">
    <name type="scientific">Bacteroides clarus YIT 12056</name>
    <dbReference type="NCBI Taxonomy" id="762984"/>
    <lineage>
        <taxon>Bacteria</taxon>
        <taxon>Pseudomonadati</taxon>
        <taxon>Bacteroidota</taxon>
        <taxon>Bacteroidia</taxon>
        <taxon>Bacteroidales</taxon>
        <taxon>Bacteroidaceae</taxon>
        <taxon>Bacteroides</taxon>
    </lineage>
</organism>